<dbReference type="PANTHER" id="PTHR11430">
    <property type="entry name" value="LIPOCALIN"/>
    <property type="match status" value="1"/>
</dbReference>
<organism evidence="6 7">
    <name type="scientific">Fukomys damarensis</name>
    <name type="common">Damaraland mole rat</name>
    <name type="synonym">Cryptomys damarensis</name>
    <dbReference type="NCBI Taxonomy" id="885580"/>
    <lineage>
        <taxon>Eukaryota</taxon>
        <taxon>Metazoa</taxon>
        <taxon>Chordata</taxon>
        <taxon>Craniata</taxon>
        <taxon>Vertebrata</taxon>
        <taxon>Euteleostomi</taxon>
        <taxon>Mammalia</taxon>
        <taxon>Eutheria</taxon>
        <taxon>Euarchontoglires</taxon>
        <taxon>Glires</taxon>
        <taxon>Rodentia</taxon>
        <taxon>Hystricomorpha</taxon>
        <taxon>Bathyergidae</taxon>
        <taxon>Fukomys</taxon>
    </lineage>
</organism>
<dbReference type="InterPro" id="IPR002345">
    <property type="entry name" value="Lipocalin"/>
</dbReference>
<sequence>MALGLLCLGLTLLGALRTQAQDIPSTLIQAPPLSKIPLQPDFQDDQECSPWNSTLVPCDQHGQCTLLNMTNSDTESYTWRVAATDYHPFAMMYIEYKLQNSTFFRAKLNGRTKELSSEVQEHFFEFSKSLGLSEDNIIFFEPIGWTLKLSSSSNTCQHSSCPETMALGLLCPGLILVGSLKIQTNDISPSLTPPSSWGKVSLQPDFQDDQGKGLIVGMALSSSQKGKGTNCNCYMFSDNYKLNNNDSYDVTTNSLLSPFMDHVFIEAVQGAT</sequence>
<dbReference type="Proteomes" id="UP000028990">
    <property type="component" value="Unassembled WGS sequence"/>
</dbReference>
<dbReference type="InterPro" id="IPR012674">
    <property type="entry name" value="Calycin"/>
</dbReference>
<reference evidence="6 7" key="1">
    <citation type="submission" date="2013-11" db="EMBL/GenBank/DDBJ databases">
        <title>The Damaraland mole rat (Fukomys damarensis) genome and evolution of African mole rats.</title>
        <authorList>
            <person name="Gladyshev V.N."/>
            <person name="Fang X."/>
        </authorList>
    </citation>
    <scope>NUCLEOTIDE SEQUENCE [LARGE SCALE GENOMIC DNA]</scope>
    <source>
        <tissue evidence="6">Liver</tissue>
    </source>
</reference>
<feature type="domain" description="Lipocalin/cytosolic fatty-acid binding" evidence="5">
    <location>
        <begin position="32"/>
        <end position="140"/>
    </location>
</feature>
<feature type="signal peptide" evidence="4">
    <location>
        <begin position="1"/>
        <end position="20"/>
    </location>
</feature>
<dbReference type="Pfam" id="PF00061">
    <property type="entry name" value="Lipocalin"/>
    <property type="match status" value="1"/>
</dbReference>
<evidence type="ECO:0000256" key="4">
    <source>
        <dbReference type="SAM" id="SignalP"/>
    </source>
</evidence>
<proteinExistence type="inferred from homology"/>
<dbReference type="EMBL" id="KN120576">
    <property type="protein sequence ID" value="KFO38207.1"/>
    <property type="molecule type" value="Genomic_DNA"/>
</dbReference>
<evidence type="ECO:0000256" key="3">
    <source>
        <dbReference type="ARBA" id="ARBA00022525"/>
    </source>
</evidence>
<gene>
    <name evidence="6" type="ORF">H920_00393</name>
</gene>
<dbReference type="GO" id="GO:0036094">
    <property type="term" value="F:small molecule binding"/>
    <property type="evidence" value="ECO:0007669"/>
    <property type="project" value="InterPro"/>
</dbReference>
<keyword evidence="4" id="KW-0732">Signal</keyword>
<evidence type="ECO:0000259" key="5">
    <source>
        <dbReference type="Pfam" id="PF00061"/>
    </source>
</evidence>
<dbReference type="Gene3D" id="2.40.128.20">
    <property type="match status" value="2"/>
</dbReference>
<dbReference type="SUPFAM" id="SSF50814">
    <property type="entry name" value="Lipocalins"/>
    <property type="match status" value="1"/>
</dbReference>
<dbReference type="AlphaFoldDB" id="A0A091E4H3"/>
<feature type="chain" id="PRO_5001873763" evidence="4">
    <location>
        <begin position="21"/>
        <end position="272"/>
    </location>
</feature>
<evidence type="ECO:0000256" key="1">
    <source>
        <dbReference type="ARBA" id="ARBA00004613"/>
    </source>
</evidence>
<comment type="similarity">
    <text evidence="2">Belongs to the calycin superfamily. Lipocalin family.</text>
</comment>
<keyword evidence="7" id="KW-1185">Reference proteome</keyword>
<name>A0A091E4H3_FUKDA</name>
<comment type="subcellular location">
    <subcellularLocation>
        <location evidence="1">Secreted</location>
    </subcellularLocation>
</comment>
<accession>A0A091E4H3</accession>
<dbReference type="InterPro" id="IPR000566">
    <property type="entry name" value="Lipocln_cytosolic_FA-bd_dom"/>
</dbReference>
<evidence type="ECO:0000256" key="2">
    <source>
        <dbReference type="ARBA" id="ARBA00006889"/>
    </source>
</evidence>
<evidence type="ECO:0000313" key="7">
    <source>
        <dbReference type="Proteomes" id="UP000028990"/>
    </source>
</evidence>
<protein>
    <submittedName>
        <fullName evidence="6">Neutrophil gelatinase-associated lipocalin</fullName>
    </submittedName>
</protein>
<keyword evidence="3" id="KW-0964">Secreted</keyword>
<dbReference type="GO" id="GO:0005615">
    <property type="term" value="C:extracellular space"/>
    <property type="evidence" value="ECO:0007669"/>
    <property type="project" value="TreeGrafter"/>
</dbReference>
<dbReference type="PANTHER" id="PTHR11430:SF13">
    <property type="entry name" value="NEUTROPHIL GELATINASE-ASSOCIATED LIPOCALIN"/>
    <property type="match status" value="1"/>
</dbReference>
<evidence type="ECO:0000313" key="6">
    <source>
        <dbReference type="EMBL" id="KFO38207.1"/>
    </source>
</evidence>